<keyword evidence="4 6" id="KW-0472">Membrane</keyword>
<organism evidence="9 10">
    <name type="scientific">Biomphalaria glabrata</name>
    <name type="common">Bloodfluke planorb</name>
    <name type="synonym">Freshwater snail</name>
    <dbReference type="NCBI Taxonomy" id="6526"/>
    <lineage>
        <taxon>Eukaryota</taxon>
        <taxon>Metazoa</taxon>
        <taxon>Spiralia</taxon>
        <taxon>Lophotrochozoa</taxon>
        <taxon>Mollusca</taxon>
        <taxon>Gastropoda</taxon>
        <taxon>Heterobranchia</taxon>
        <taxon>Euthyneura</taxon>
        <taxon>Panpulmonata</taxon>
        <taxon>Hygrophila</taxon>
        <taxon>Lymnaeoidea</taxon>
        <taxon>Planorbidae</taxon>
        <taxon>Biomphalaria</taxon>
    </lineage>
</organism>
<feature type="domain" description="E3 ubiquitin-protein ligase DCST1-like C-terminal" evidence="8">
    <location>
        <begin position="670"/>
        <end position="715"/>
    </location>
</feature>
<evidence type="ECO:0000256" key="6">
    <source>
        <dbReference type="SAM" id="Phobius"/>
    </source>
</evidence>
<dbReference type="PANTHER" id="PTHR21041">
    <property type="entry name" value="DENDRITIC CELL-SPECIFIC TRANSMEMBRANE PROTEIN"/>
    <property type="match status" value="1"/>
</dbReference>
<reference evidence="10" key="1">
    <citation type="submission" date="2025-08" db="UniProtKB">
        <authorList>
            <consortium name="RefSeq"/>
        </authorList>
    </citation>
    <scope>IDENTIFICATION</scope>
</reference>
<keyword evidence="9" id="KW-1185">Reference proteome</keyword>
<feature type="transmembrane region" description="Helical" evidence="6">
    <location>
        <begin position="479"/>
        <end position="503"/>
    </location>
</feature>
<evidence type="ECO:0000256" key="2">
    <source>
        <dbReference type="ARBA" id="ARBA00022692"/>
    </source>
</evidence>
<dbReference type="PANTHER" id="PTHR21041:SF9">
    <property type="entry name" value="DENDRITIC CELL-SPECIFIC TRANSMEMBRANE PROTEIN-LIKE DOMAIN-CONTAINING PROTEIN"/>
    <property type="match status" value="1"/>
</dbReference>
<dbReference type="OrthoDB" id="6598372at2759"/>
<dbReference type="GO" id="GO:0016020">
    <property type="term" value="C:membrane"/>
    <property type="evidence" value="ECO:0007669"/>
    <property type="project" value="UniProtKB-SubCell"/>
</dbReference>
<evidence type="ECO:0000259" key="7">
    <source>
        <dbReference type="Pfam" id="PF07782"/>
    </source>
</evidence>
<accession>A0A9W3A7C8</accession>
<dbReference type="AlphaFoldDB" id="A0A9W3A7C8"/>
<evidence type="ECO:0000259" key="8">
    <source>
        <dbReference type="Pfam" id="PF26037"/>
    </source>
</evidence>
<feature type="region of interest" description="Disordered" evidence="5">
    <location>
        <begin position="794"/>
        <end position="818"/>
    </location>
</feature>
<keyword evidence="2 6" id="KW-0812">Transmembrane</keyword>
<feature type="transmembrane region" description="Helical" evidence="6">
    <location>
        <begin position="98"/>
        <end position="119"/>
    </location>
</feature>
<protein>
    <submittedName>
        <fullName evidence="10">DC-STAMP domain-containing protein 2-like isoform X1</fullName>
    </submittedName>
</protein>
<dbReference type="GeneID" id="106073829"/>
<name>A0A9W3A7C8_BIOGL</name>
<feature type="transmembrane region" description="Helical" evidence="6">
    <location>
        <begin position="395"/>
        <end position="413"/>
    </location>
</feature>
<dbReference type="OMA" id="DAKDNCM"/>
<evidence type="ECO:0000313" key="9">
    <source>
        <dbReference type="Proteomes" id="UP001165740"/>
    </source>
</evidence>
<feature type="domain" description="Dendritic cell-specific transmembrane protein-like" evidence="7">
    <location>
        <begin position="424"/>
        <end position="614"/>
    </location>
</feature>
<dbReference type="InterPro" id="IPR058842">
    <property type="entry name" value="DCST1_C"/>
</dbReference>
<gene>
    <name evidence="10" type="primary">LOC106073829</name>
</gene>
<dbReference type="Pfam" id="PF26037">
    <property type="entry name" value="zf-RING_DCST1_C"/>
    <property type="match status" value="1"/>
</dbReference>
<dbReference type="RefSeq" id="XP_055883166.1">
    <property type="nucleotide sequence ID" value="XM_056027191.1"/>
</dbReference>
<dbReference type="Proteomes" id="UP001165740">
    <property type="component" value="Chromosome 1"/>
</dbReference>
<evidence type="ECO:0000313" key="10">
    <source>
        <dbReference type="RefSeq" id="XP_055883166.1"/>
    </source>
</evidence>
<proteinExistence type="predicted"/>
<evidence type="ECO:0000256" key="5">
    <source>
        <dbReference type="SAM" id="MobiDB-lite"/>
    </source>
</evidence>
<evidence type="ECO:0000256" key="4">
    <source>
        <dbReference type="ARBA" id="ARBA00023136"/>
    </source>
</evidence>
<dbReference type="InterPro" id="IPR051856">
    <property type="entry name" value="CSR-E3_Ligase_Protein"/>
</dbReference>
<comment type="subcellular location">
    <subcellularLocation>
        <location evidence="1">Membrane</location>
        <topology evidence="1">Multi-pass membrane protein</topology>
    </subcellularLocation>
</comment>
<feature type="transmembrane region" description="Helical" evidence="6">
    <location>
        <begin position="569"/>
        <end position="590"/>
    </location>
</feature>
<sequence length="836" mass="96211">MAFVQAIQKALRVKKILKNLERAKINTIRELVGLPPERTWFQMCCQDISSAVREICCRTFCPCCVDIPSFGECLCPRGSFCFNCCSDGFYPNTVMKNILGFAFGLVLTMGLFFFFCLQLKTNMEFALAICIILAFILSIGLAFSITVRCIVFLALPNFCSSKGRSILLMYAMVLVLNYPVQNYSHNMVVLSNSTTCGQSLALNATKKLLENAASPLFAVLNGIEKMLKAIKRFAEKVRDAFKALLRAVREIFSMVARVFQWLAGMTDVCNENMGQPYRKCKKAFDDGYNKCCAVMSIFKFLCGIVTLVGYLCNIARIGELLCLIADAIKDFIVSKIGAPVMARINDIKDMFYFNVSIDYHFHYNMNQSRPYSDVIKAIMKEIKEKLTIIDVLQTIVDNIMAFTILLVVVKAVMYRRGYLYKNHFDNYYITKHLYDIDARRKEMDKDSLFPLKYLEQIKFIPTFSHLMTKKELKKMLKGLLFWSFSAFSATYYIVCDYGLYWILDLVRRHLDVRTSAAIPPHLQLHVKGQGPMADVYKSMVGVIEPVSDSGLNLDTSVCLPRPLEPNFDAYKTIFAILFICLFLNIFEAYALRLRHIVSSTYYPAREKLRAVWLYNHILLSRGGFFLFTRRQLHRKWKNEKDIEKMSLISRLETKYAFFRKLVRLFGRKRKHCLSCGREGKESDMTNFTHCVNCNMPYCNDCFTALGNVCTACMNPVDYGDQDDVSVETDSSEEEEDKLIRVATLKMRKQKAAKKVDERRPSRLLSLFQKKFLNPDDPMTNKAFSDEYTSEYDESYQYESNATTSEDDRPKAQLKKARADKVSMDIFKERMDHNVLA</sequence>
<dbReference type="Pfam" id="PF26039">
    <property type="entry name" value="Dcst2"/>
    <property type="match status" value="1"/>
</dbReference>
<evidence type="ECO:0000256" key="1">
    <source>
        <dbReference type="ARBA" id="ARBA00004141"/>
    </source>
</evidence>
<dbReference type="InterPro" id="IPR012858">
    <property type="entry name" value="DC_STAMP-like"/>
</dbReference>
<evidence type="ECO:0000256" key="3">
    <source>
        <dbReference type="ARBA" id="ARBA00022989"/>
    </source>
</evidence>
<keyword evidence="3 6" id="KW-1133">Transmembrane helix</keyword>
<dbReference type="Pfam" id="PF07782">
    <property type="entry name" value="DC_STAMP"/>
    <property type="match status" value="1"/>
</dbReference>
<feature type="transmembrane region" description="Helical" evidence="6">
    <location>
        <begin position="611"/>
        <end position="628"/>
    </location>
</feature>
<feature type="transmembrane region" description="Helical" evidence="6">
    <location>
        <begin position="125"/>
        <end position="155"/>
    </location>
</feature>
<feature type="compositionally biased region" description="Basic and acidic residues" evidence="5">
    <location>
        <begin position="805"/>
        <end position="818"/>
    </location>
</feature>